<feature type="compositionally biased region" description="Low complexity" evidence="7">
    <location>
        <begin position="36"/>
        <end position="53"/>
    </location>
</feature>
<evidence type="ECO:0000256" key="6">
    <source>
        <dbReference type="ARBA" id="ARBA00048039"/>
    </source>
</evidence>
<dbReference type="GO" id="GO:0004805">
    <property type="term" value="F:trehalose-phosphatase activity"/>
    <property type="evidence" value="ECO:0007669"/>
    <property type="project" value="TreeGrafter"/>
</dbReference>
<comment type="catalytic activity">
    <reaction evidence="6">
        <text>D-glucose 6-phosphate + UDP-alpha-D-glucose = alpha,alpha-trehalose 6-phosphate + UDP + H(+)</text>
        <dbReference type="Rhea" id="RHEA:18889"/>
        <dbReference type="ChEBI" id="CHEBI:15378"/>
        <dbReference type="ChEBI" id="CHEBI:58223"/>
        <dbReference type="ChEBI" id="CHEBI:58429"/>
        <dbReference type="ChEBI" id="CHEBI:58885"/>
        <dbReference type="ChEBI" id="CHEBI:61548"/>
        <dbReference type="EC" id="2.4.1.15"/>
    </reaction>
</comment>
<keyword evidence="4" id="KW-0328">Glycosyltransferase</keyword>
<dbReference type="InterPro" id="IPR012766">
    <property type="entry name" value="Trehalose_OtsA"/>
</dbReference>
<dbReference type="AlphaFoldDB" id="A0AAQ3QJ12"/>
<feature type="compositionally biased region" description="Polar residues" evidence="7">
    <location>
        <begin position="1"/>
        <end position="14"/>
    </location>
</feature>
<dbReference type="PANTHER" id="PTHR10788">
    <property type="entry name" value="TREHALOSE-6-PHOSPHATE SYNTHASE"/>
    <property type="match status" value="1"/>
</dbReference>
<evidence type="ECO:0000256" key="2">
    <source>
        <dbReference type="ARBA" id="ARBA00006330"/>
    </source>
</evidence>
<proteinExistence type="inferred from homology"/>
<name>A0AAQ3QJ12_9LILI</name>
<dbReference type="InterPro" id="IPR036412">
    <property type="entry name" value="HAD-like_sf"/>
</dbReference>
<keyword evidence="5" id="KW-0808">Transferase</keyword>
<dbReference type="Gene3D" id="3.40.50.2000">
    <property type="entry name" value="Glycogen Phosphorylase B"/>
    <property type="match status" value="2"/>
</dbReference>
<comment type="similarity">
    <text evidence="1">In the N-terminal section; belongs to the glycosyltransferase 20 family.</text>
</comment>
<dbReference type="PANTHER" id="PTHR10788:SF106">
    <property type="entry name" value="BCDNA.GH08860"/>
    <property type="match status" value="1"/>
</dbReference>
<dbReference type="FunFam" id="3.40.50.2000:FF:000046">
    <property type="entry name" value="alpha,alpha-trehalose-phosphate synthase [UDP-forming] 1"/>
    <property type="match status" value="1"/>
</dbReference>
<evidence type="ECO:0000256" key="4">
    <source>
        <dbReference type="ARBA" id="ARBA00022676"/>
    </source>
</evidence>
<dbReference type="InterPro" id="IPR001830">
    <property type="entry name" value="Glyco_trans_20"/>
</dbReference>
<keyword evidence="9" id="KW-1185">Reference proteome</keyword>
<dbReference type="NCBIfam" id="TIGR02400">
    <property type="entry name" value="trehalose_OtsA"/>
    <property type="match status" value="1"/>
</dbReference>
<dbReference type="GO" id="GO:0005829">
    <property type="term" value="C:cytosol"/>
    <property type="evidence" value="ECO:0007669"/>
    <property type="project" value="TreeGrafter"/>
</dbReference>
<accession>A0AAQ3QJ12</accession>
<dbReference type="Pfam" id="PF02358">
    <property type="entry name" value="Trehalose_PPase"/>
    <property type="match status" value="1"/>
</dbReference>
<dbReference type="NCBIfam" id="NF011071">
    <property type="entry name" value="PRK14501.1"/>
    <property type="match status" value="1"/>
</dbReference>
<gene>
    <name evidence="8" type="ORF">Cni_G19874</name>
</gene>
<dbReference type="Proteomes" id="UP001327560">
    <property type="component" value="Chromosome 6"/>
</dbReference>
<sequence>MDQSSGEQNSTVPESTHFGEGGDEAKLPEKEDELEASGSDNDSGESGNAEASGSVGGGGEAESTSEFGNQPEPGGSGAGETESSKKIKLRVLVVSNRLPLSPVRGGPDSWSFKKSAGGLVSALRGIKDVEAMWIAWAGLNVPDSLGQSTLKDALAEQGCVPIFLDEELVKLYYAGFCNNIIWPLFHYLVLPQNDQLMVAHSFGSQFEAYKRVNQMFSDAVSKYYREGDVVWCHDYHLMLLPKFLKEANSKMAVGWFLHIPFPSVDIYRTVPFGPEILRSILAADLIGFHTYDHMTHFLCACNDILGLERTPEGVQDKGRLTRVAVFPIGIESDRFKQTLELPSVKEHINKLIQRFGGRKVMLGVDRLDMIKGIPQKILAFETFLQDNPSWIDRVVLVQIAVPTRTDVPEYQKLTSKVHEIVGRINGRFGTITAVPIHHLDRSVDFNELCALYAVADVALVTSLRDGMNLVSYEFVACQDSKKGVLILSEFTGAAESLEAGALLVNPWNTTQVASSIKKALIMPTDEREKMHMCNYAYVTTHTSQKWAETFLRALTDTAMKAQSIIRQEVPLLLPAQTAIQQYLQSKNRLLILGFNATMTESIESPGRTGSDEIKELKLHPDLRGPLATLCNDAQTTVVVLSGSDRNILDKNFGGYNMWLAAENGMFLRHTSGDWMKIISRVPLNMDWAVSAVPVFELFTRRTPRSYYDHRDTSIVWDYKHADLHFGMLQARDMFDNLSNLLQSNAEVDVIRGSRSVEVRNFGVTKGAAIGQILKVIVQEKNMVTPIDYVLCIGHFLQKDENIYTFFEEELSESSVRLGNSKKESRTEQTFVGCKRRELTSLSPRPFRQKTTLIDLKDDKYFSCAVDREYSKARYQLPSSDHVVSFLIQLEGHIYTAEQ</sequence>
<dbReference type="SUPFAM" id="SSF53756">
    <property type="entry name" value="UDP-Glycosyltransferase/glycogen phosphorylase"/>
    <property type="match status" value="1"/>
</dbReference>
<dbReference type="CDD" id="cd03788">
    <property type="entry name" value="GT20_TPS"/>
    <property type="match status" value="1"/>
</dbReference>
<evidence type="ECO:0000313" key="9">
    <source>
        <dbReference type="Proteomes" id="UP001327560"/>
    </source>
</evidence>
<evidence type="ECO:0000256" key="5">
    <source>
        <dbReference type="ARBA" id="ARBA00022679"/>
    </source>
</evidence>
<dbReference type="InterPro" id="IPR003337">
    <property type="entry name" value="Trehalose_PPase"/>
</dbReference>
<evidence type="ECO:0000256" key="3">
    <source>
        <dbReference type="ARBA" id="ARBA00012538"/>
    </source>
</evidence>
<evidence type="ECO:0000256" key="1">
    <source>
        <dbReference type="ARBA" id="ARBA00005409"/>
    </source>
</evidence>
<dbReference type="EMBL" id="CP136895">
    <property type="protein sequence ID" value="WOL11113.1"/>
    <property type="molecule type" value="Genomic_DNA"/>
</dbReference>
<dbReference type="FunFam" id="3.40.50.2000:FF:000039">
    <property type="entry name" value="alpha,alpha-trehalose-phosphate synthase [UDP-forming] 1-like"/>
    <property type="match status" value="1"/>
</dbReference>
<dbReference type="GO" id="GO:0005992">
    <property type="term" value="P:trehalose biosynthetic process"/>
    <property type="evidence" value="ECO:0007669"/>
    <property type="project" value="InterPro"/>
</dbReference>
<reference evidence="8 9" key="1">
    <citation type="submission" date="2023-10" db="EMBL/GenBank/DDBJ databases">
        <title>Chromosome-scale genome assembly provides insights into flower coloration mechanisms of Canna indica.</title>
        <authorList>
            <person name="Li C."/>
        </authorList>
    </citation>
    <scope>NUCLEOTIDE SEQUENCE [LARGE SCALE GENOMIC DNA]</scope>
    <source>
        <tissue evidence="8">Flower</tissue>
    </source>
</reference>
<dbReference type="SUPFAM" id="SSF56784">
    <property type="entry name" value="HAD-like"/>
    <property type="match status" value="1"/>
</dbReference>
<evidence type="ECO:0000256" key="7">
    <source>
        <dbReference type="SAM" id="MobiDB-lite"/>
    </source>
</evidence>
<dbReference type="EC" id="2.4.1.15" evidence="3"/>
<comment type="similarity">
    <text evidence="2">In the C-terminal section; belongs to the trehalose phosphatase family.</text>
</comment>
<evidence type="ECO:0000313" key="8">
    <source>
        <dbReference type="EMBL" id="WOL11113.1"/>
    </source>
</evidence>
<protein>
    <recommendedName>
        <fullName evidence="3">alpha,alpha-trehalose-phosphate synthase (UDP-forming)</fullName>
        <ecNumber evidence="3">2.4.1.15</ecNumber>
    </recommendedName>
</protein>
<dbReference type="Pfam" id="PF00982">
    <property type="entry name" value="Glyco_transf_20"/>
    <property type="match status" value="1"/>
</dbReference>
<feature type="region of interest" description="Disordered" evidence="7">
    <location>
        <begin position="1"/>
        <end position="83"/>
    </location>
</feature>
<organism evidence="8 9">
    <name type="scientific">Canna indica</name>
    <name type="common">Indian-shot</name>
    <dbReference type="NCBI Taxonomy" id="4628"/>
    <lineage>
        <taxon>Eukaryota</taxon>
        <taxon>Viridiplantae</taxon>
        <taxon>Streptophyta</taxon>
        <taxon>Embryophyta</taxon>
        <taxon>Tracheophyta</taxon>
        <taxon>Spermatophyta</taxon>
        <taxon>Magnoliopsida</taxon>
        <taxon>Liliopsida</taxon>
        <taxon>Zingiberales</taxon>
        <taxon>Cannaceae</taxon>
        <taxon>Canna</taxon>
    </lineage>
</organism>
<dbReference type="GO" id="GO:0003825">
    <property type="term" value="F:alpha,alpha-trehalose-phosphate synthase (UDP-forming) activity"/>
    <property type="evidence" value="ECO:0007669"/>
    <property type="project" value="UniProtKB-EC"/>
</dbReference>